<keyword evidence="1 6" id="KW-0489">Methyltransferase</keyword>
<sequence>MSAESPADLAAVRASYDAVADNYVAMVGDPGPWLRAALDAFAEQVREIGPVLDAGCGPGWISGYLRDRGVTVTGIDLSPRMIEHARRQHPDIPFAVASVTDTEPEPASLGGVLGWWSWFNLPREWLPRVIRTMARALRPDGQLILGTHRGEGEHPRTRCYGDVPVEWTTHLYQPEELTGWLTDAGLEIVAELLLPPQPPSRSPQLVVSARKTGVARR</sequence>
<dbReference type="Gene3D" id="3.40.50.150">
    <property type="entry name" value="Vaccinia Virus protein VP39"/>
    <property type="match status" value="1"/>
</dbReference>
<name>A0A1M5UGX8_9ACTN</name>
<evidence type="ECO:0000313" key="7">
    <source>
        <dbReference type="Proteomes" id="UP000186132"/>
    </source>
</evidence>
<evidence type="ECO:0000259" key="5">
    <source>
        <dbReference type="Pfam" id="PF13649"/>
    </source>
</evidence>
<dbReference type="InterPro" id="IPR029063">
    <property type="entry name" value="SAM-dependent_MTases_sf"/>
</dbReference>
<dbReference type="Proteomes" id="UP000186132">
    <property type="component" value="Unassembled WGS sequence"/>
</dbReference>
<dbReference type="PANTHER" id="PTHR43464:SF19">
    <property type="entry name" value="UBIQUINONE BIOSYNTHESIS O-METHYLTRANSFERASE, MITOCHONDRIAL"/>
    <property type="match status" value="1"/>
</dbReference>
<dbReference type="GO" id="GO:0008168">
    <property type="term" value="F:methyltransferase activity"/>
    <property type="evidence" value="ECO:0007669"/>
    <property type="project" value="UniProtKB-KW"/>
</dbReference>
<dbReference type="EMBL" id="FQVU01000008">
    <property type="protein sequence ID" value="SHH62180.1"/>
    <property type="molecule type" value="Genomic_DNA"/>
</dbReference>
<feature type="region of interest" description="Disordered" evidence="4">
    <location>
        <begin position="198"/>
        <end position="217"/>
    </location>
</feature>
<dbReference type="InterPro" id="IPR041698">
    <property type="entry name" value="Methyltransf_25"/>
</dbReference>
<protein>
    <submittedName>
        <fullName evidence="6">Methyltransferase domain-containing protein</fullName>
    </submittedName>
</protein>
<dbReference type="SUPFAM" id="SSF53335">
    <property type="entry name" value="S-adenosyl-L-methionine-dependent methyltransferases"/>
    <property type="match status" value="1"/>
</dbReference>
<dbReference type="STRING" id="1206085.SAMN05443575_4216"/>
<dbReference type="GO" id="GO:0032259">
    <property type="term" value="P:methylation"/>
    <property type="evidence" value="ECO:0007669"/>
    <property type="project" value="UniProtKB-KW"/>
</dbReference>
<evidence type="ECO:0000313" key="6">
    <source>
        <dbReference type="EMBL" id="SHH62180.1"/>
    </source>
</evidence>
<feature type="domain" description="Methyltransferase" evidence="5">
    <location>
        <begin position="51"/>
        <end position="141"/>
    </location>
</feature>
<dbReference type="Pfam" id="PF13649">
    <property type="entry name" value="Methyltransf_25"/>
    <property type="match status" value="1"/>
</dbReference>
<reference evidence="6 7" key="1">
    <citation type="submission" date="2016-11" db="EMBL/GenBank/DDBJ databases">
        <authorList>
            <person name="Jaros S."/>
            <person name="Januszkiewicz K."/>
            <person name="Wedrychowicz H."/>
        </authorList>
    </citation>
    <scope>NUCLEOTIDE SEQUENCE [LARGE SCALE GENOMIC DNA]</scope>
    <source>
        <strain evidence="6 7">DSM 45627</strain>
    </source>
</reference>
<evidence type="ECO:0000256" key="2">
    <source>
        <dbReference type="ARBA" id="ARBA00022679"/>
    </source>
</evidence>
<evidence type="ECO:0000256" key="3">
    <source>
        <dbReference type="ARBA" id="ARBA00022691"/>
    </source>
</evidence>
<proteinExistence type="predicted"/>
<evidence type="ECO:0000256" key="4">
    <source>
        <dbReference type="SAM" id="MobiDB-lite"/>
    </source>
</evidence>
<gene>
    <name evidence="6" type="ORF">SAMN05443575_4216</name>
</gene>
<organism evidence="6 7">
    <name type="scientific">Jatrophihabitans endophyticus</name>
    <dbReference type="NCBI Taxonomy" id="1206085"/>
    <lineage>
        <taxon>Bacteria</taxon>
        <taxon>Bacillati</taxon>
        <taxon>Actinomycetota</taxon>
        <taxon>Actinomycetes</taxon>
        <taxon>Jatrophihabitantales</taxon>
        <taxon>Jatrophihabitantaceae</taxon>
        <taxon>Jatrophihabitans</taxon>
    </lineage>
</organism>
<keyword evidence="7" id="KW-1185">Reference proteome</keyword>
<keyword evidence="3" id="KW-0949">S-adenosyl-L-methionine</keyword>
<dbReference type="RefSeq" id="WP_073392412.1">
    <property type="nucleotide sequence ID" value="NZ_FQVU01000008.1"/>
</dbReference>
<dbReference type="PANTHER" id="PTHR43464">
    <property type="entry name" value="METHYLTRANSFERASE"/>
    <property type="match status" value="1"/>
</dbReference>
<dbReference type="AlphaFoldDB" id="A0A1M5UGX8"/>
<keyword evidence="2 6" id="KW-0808">Transferase</keyword>
<accession>A0A1M5UGX8</accession>
<dbReference type="CDD" id="cd02440">
    <property type="entry name" value="AdoMet_MTases"/>
    <property type="match status" value="1"/>
</dbReference>
<evidence type="ECO:0000256" key="1">
    <source>
        <dbReference type="ARBA" id="ARBA00022603"/>
    </source>
</evidence>